<organism evidence="7 8">
    <name type="scientific">Paenibacillus solanacearum</name>
    <dbReference type="NCBI Taxonomy" id="2048548"/>
    <lineage>
        <taxon>Bacteria</taxon>
        <taxon>Bacillati</taxon>
        <taxon>Bacillota</taxon>
        <taxon>Bacilli</taxon>
        <taxon>Bacillales</taxon>
        <taxon>Paenibacillaceae</taxon>
        <taxon>Paenibacillus</taxon>
    </lineage>
</organism>
<evidence type="ECO:0000256" key="3">
    <source>
        <dbReference type="ARBA" id="ARBA00022692"/>
    </source>
</evidence>
<feature type="transmembrane region" description="Helical" evidence="6">
    <location>
        <begin position="74"/>
        <end position="91"/>
    </location>
</feature>
<dbReference type="InterPro" id="IPR005598">
    <property type="entry name" value="ATP_synth_I"/>
</dbReference>
<accession>A0A916NR10</accession>
<evidence type="ECO:0000256" key="6">
    <source>
        <dbReference type="SAM" id="Phobius"/>
    </source>
</evidence>
<dbReference type="Proteomes" id="UP000693672">
    <property type="component" value="Unassembled WGS sequence"/>
</dbReference>
<dbReference type="PANTHER" id="PTHR40035">
    <property type="entry name" value="ATP SYNTHASE PROTEIN I"/>
    <property type="match status" value="1"/>
</dbReference>
<keyword evidence="4 6" id="KW-1133">Transmembrane helix</keyword>
<keyword evidence="5 6" id="KW-0472">Membrane</keyword>
<keyword evidence="3 6" id="KW-0812">Transmembrane</keyword>
<evidence type="ECO:0000256" key="2">
    <source>
        <dbReference type="ARBA" id="ARBA00022475"/>
    </source>
</evidence>
<evidence type="ECO:0000256" key="5">
    <source>
        <dbReference type="ARBA" id="ARBA00023136"/>
    </source>
</evidence>
<evidence type="ECO:0000256" key="1">
    <source>
        <dbReference type="ARBA" id="ARBA00004651"/>
    </source>
</evidence>
<feature type="transmembrane region" description="Helical" evidence="6">
    <location>
        <begin position="12"/>
        <end position="29"/>
    </location>
</feature>
<comment type="caution">
    <text evidence="7">The sequence shown here is derived from an EMBL/GenBank/DDBJ whole genome shotgun (WGS) entry which is preliminary data.</text>
</comment>
<proteinExistence type="predicted"/>
<gene>
    <name evidence="7" type="ORF">PAESOLCIP111_03573</name>
</gene>
<evidence type="ECO:0000313" key="7">
    <source>
        <dbReference type="EMBL" id="CAG7634482.1"/>
    </source>
</evidence>
<dbReference type="InterPro" id="IPR039072">
    <property type="entry name" value="ATP_synth_I_Bacilli"/>
</dbReference>
<protein>
    <recommendedName>
        <fullName evidence="9">ATP synthase subunit I</fullName>
    </recommendedName>
</protein>
<dbReference type="AlphaFoldDB" id="A0A916NR10"/>
<evidence type="ECO:0008006" key="9">
    <source>
        <dbReference type="Google" id="ProtNLM"/>
    </source>
</evidence>
<sequence length="123" mass="13771">MDELSIRLKTVQRVVIFFLSFCFLAWAVIPGYRPLFAGWIIGTAVSMLNARYLAWKIRTLSDAALEGKRRRGGLGFGTRVAIAVLAIWAVYKFPEHVSIWTTVTGLIFVQLATLLLGIISLKK</sequence>
<dbReference type="PANTHER" id="PTHR40035:SF1">
    <property type="entry name" value="ATP SYNTHASE PROTEIN I"/>
    <property type="match status" value="1"/>
</dbReference>
<dbReference type="Pfam" id="PF03899">
    <property type="entry name" value="ATP-synt_I"/>
    <property type="match status" value="1"/>
</dbReference>
<dbReference type="RefSeq" id="WP_218093310.1">
    <property type="nucleotide sequence ID" value="NZ_CAJVAS010000015.1"/>
</dbReference>
<keyword evidence="8" id="KW-1185">Reference proteome</keyword>
<feature type="transmembrane region" description="Helical" evidence="6">
    <location>
        <begin position="97"/>
        <end position="121"/>
    </location>
</feature>
<keyword evidence="2" id="KW-1003">Cell membrane</keyword>
<dbReference type="EMBL" id="CAJVAS010000015">
    <property type="protein sequence ID" value="CAG7634482.1"/>
    <property type="molecule type" value="Genomic_DNA"/>
</dbReference>
<dbReference type="GO" id="GO:0005886">
    <property type="term" value="C:plasma membrane"/>
    <property type="evidence" value="ECO:0007669"/>
    <property type="project" value="UniProtKB-SubCell"/>
</dbReference>
<reference evidence="7" key="1">
    <citation type="submission" date="2021-06" db="EMBL/GenBank/DDBJ databases">
        <authorList>
            <person name="Criscuolo A."/>
        </authorList>
    </citation>
    <scope>NUCLEOTIDE SEQUENCE</scope>
    <source>
        <strain evidence="7">CIP111600</strain>
    </source>
</reference>
<feature type="transmembrane region" description="Helical" evidence="6">
    <location>
        <begin position="35"/>
        <end position="54"/>
    </location>
</feature>
<comment type="subcellular location">
    <subcellularLocation>
        <location evidence="1">Cell membrane</location>
        <topology evidence="1">Multi-pass membrane protein</topology>
    </subcellularLocation>
</comment>
<evidence type="ECO:0000313" key="8">
    <source>
        <dbReference type="Proteomes" id="UP000693672"/>
    </source>
</evidence>
<name>A0A916NR10_9BACL</name>
<evidence type="ECO:0000256" key="4">
    <source>
        <dbReference type="ARBA" id="ARBA00022989"/>
    </source>
</evidence>